<dbReference type="EMBL" id="JADIKL010000004">
    <property type="protein sequence ID" value="MFK2931166.1"/>
    <property type="molecule type" value="Genomic_DNA"/>
</dbReference>
<proteinExistence type="predicted"/>
<reference evidence="1 2" key="1">
    <citation type="submission" date="2020-10" db="EMBL/GenBank/DDBJ databases">
        <title>Phylogeny of dyella-like bacteria.</title>
        <authorList>
            <person name="Fu J."/>
        </authorList>
    </citation>
    <scope>NUCLEOTIDE SEQUENCE [LARGE SCALE GENOMIC DNA]</scope>
    <source>
        <strain evidence="1 2">DKC-1</strain>
    </source>
</reference>
<keyword evidence="2" id="KW-1185">Reference proteome</keyword>
<accession>A0ABW8KGC4</accession>
<sequence length="77" mass="8487">MNVGELISRLQRYPTEARVVTPHFERGYDEITAFTEQPIVPSGWVGIGCGAYLDADALHGEPLQGQEVAVVLDWTES</sequence>
<gene>
    <name evidence="1" type="ORF">ISP14_10210</name>
</gene>
<dbReference type="Proteomes" id="UP001620397">
    <property type="component" value="Unassembled WGS sequence"/>
</dbReference>
<dbReference type="RefSeq" id="WP_404539044.1">
    <property type="nucleotide sequence ID" value="NZ_JADIKL010000004.1"/>
</dbReference>
<organism evidence="1 2">
    <name type="scientific">Dyella agri</name>
    <dbReference type="NCBI Taxonomy" id="1926869"/>
    <lineage>
        <taxon>Bacteria</taxon>
        <taxon>Pseudomonadati</taxon>
        <taxon>Pseudomonadota</taxon>
        <taxon>Gammaproteobacteria</taxon>
        <taxon>Lysobacterales</taxon>
        <taxon>Rhodanobacteraceae</taxon>
        <taxon>Dyella</taxon>
    </lineage>
</organism>
<evidence type="ECO:0000313" key="1">
    <source>
        <dbReference type="EMBL" id="MFK2931166.1"/>
    </source>
</evidence>
<name>A0ABW8KGC4_9GAMM</name>
<protein>
    <submittedName>
        <fullName evidence="1">Uncharacterized protein</fullName>
    </submittedName>
</protein>
<comment type="caution">
    <text evidence="1">The sequence shown here is derived from an EMBL/GenBank/DDBJ whole genome shotgun (WGS) entry which is preliminary data.</text>
</comment>
<evidence type="ECO:0000313" key="2">
    <source>
        <dbReference type="Proteomes" id="UP001620397"/>
    </source>
</evidence>